<dbReference type="InterPro" id="IPR024607">
    <property type="entry name" value="Sulfatase_CS"/>
</dbReference>
<comment type="caution">
    <text evidence="6">The sequence shown here is derived from an EMBL/GenBank/DDBJ whole genome shotgun (WGS) entry which is preliminary data.</text>
</comment>
<dbReference type="InterPro" id="IPR017850">
    <property type="entry name" value="Alkaline_phosphatase_core_sf"/>
</dbReference>
<dbReference type="PANTHER" id="PTHR42693">
    <property type="entry name" value="ARYLSULFATASE FAMILY MEMBER"/>
    <property type="match status" value="1"/>
</dbReference>
<sequence length="560" mass="63796">MTLKKLSQLSFGLILSSTIIVPSYAANQIKAPPNIMIILADDLGFSDISAYGSEIKTPHIDSLLTQGKMLFNFHASSMCSPTRAQLMTGADNHLVGLGAMYETSKRQEKLVGADSLRALLKIDGYSGHLTQNAYTLAEMLKQKDYYTFMVGKWHLGFEANQNPKARGFDQSYALLDGFDLHFKEQPKNYPRNTQYTENGQKVSLPDHYYSTDFFTQKAVEYLDKNTQNKPFFAYLAYTAPHWPIQAPAPYRDMYKGKYDQGYDAIRKARFERQKKLGLIPVNAVFPEERGNQALSTKGWDQLTSAERKYEARKMEVYAGMVTQLDDRVGDVIHYLKKHHQYDNTVIVFMSDNGAEGGDHNFPMGEADNSLQNIGNATSYVYMGPRWAEVSSTPFTYWKSAAAEGGVRVPFLVKYPSHLSKDYGINNNFGTVRDIFPTLMELAGIQHNQLYTVDSKKIQPSGYSLIPAFKNNAARIRPVNYYEFKELHGSRYAKNDEWKLVENSPSKFNGHGWELYHLKQDFNEQHNVALQHPEVVKILNDKYLSYADKNGVVDFEQYNKK</sequence>
<evidence type="ECO:0000256" key="4">
    <source>
        <dbReference type="ARBA" id="ARBA00022837"/>
    </source>
</evidence>
<evidence type="ECO:0000256" key="3">
    <source>
        <dbReference type="ARBA" id="ARBA00022801"/>
    </source>
</evidence>
<comment type="similarity">
    <text evidence="1">Belongs to the sulfatase family.</text>
</comment>
<dbReference type="InterPro" id="IPR000917">
    <property type="entry name" value="Sulfatase_N"/>
</dbReference>
<reference evidence="6 7" key="1">
    <citation type="submission" date="2019-09" db="EMBL/GenBank/DDBJ databases">
        <title>Draft genome sequence of Acinetobacter tandoii W4-4-4 isolated from environmental water sample.</title>
        <authorList>
            <person name="Wee S.K."/>
            <person name="Yan B."/>
            <person name="Mustaffa S.B."/>
            <person name="Yap E.P.H."/>
        </authorList>
    </citation>
    <scope>NUCLEOTIDE SEQUENCE [LARGE SCALE GENOMIC DNA]</scope>
    <source>
        <strain evidence="6 7">W4-4-4</strain>
    </source>
</reference>
<dbReference type="PANTHER" id="PTHR42693:SF33">
    <property type="entry name" value="ARYLSULFATASE"/>
    <property type="match status" value="1"/>
</dbReference>
<dbReference type="GO" id="GO:0004065">
    <property type="term" value="F:arylsulfatase activity"/>
    <property type="evidence" value="ECO:0007669"/>
    <property type="project" value="TreeGrafter"/>
</dbReference>
<dbReference type="GO" id="GO:0046872">
    <property type="term" value="F:metal ion binding"/>
    <property type="evidence" value="ECO:0007669"/>
    <property type="project" value="UniProtKB-KW"/>
</dbReference>
<feature type="domain" description="Sulfatase N-terminal" evidence="5">
    <location>
        <begin position="33"/>
        <end position="444"/>
    </location>
</feature>
<dbReference type="SUPFAM" id="SSF53649">
    <property type="entry name" value="Alkaline phosphatase-like"/>
    <property type="match status" value="1"/>
</dbReference>
<organism evidence="6 7">
    <name type="scientific">Acinetobacter tandoii</name>
    <dbReference type="NCBI Taxonomy" id="202954"/>
    <lineage>
        <taxon>Bacteria</taxon>
        <taxon>Pseudomonadati</taxon>
        <taxon>Pseudomonadota</taxon>
        <taxon>Gammaproteobacteria</taxon>
        <taxon>Moraxellales</taxon>
        <taxon>Moraxellaceae</taxon>
        <taxon>Acinetobacter</taxon>
    </lineage>
</organism>
<dbReference type="InterPro" id="IPR050738">
    <property type="entry name" value="Sulfatase"/>
</dbReference>
<evidence type="ECO:0000313" key="6">
    <source>
        <dbReference type="EMBL" id="KAB1855117.1"/>
    </source>
</evidence>
<dbReference type="AlphaFoldDB" id="A0A5N4W9X5"/>
<keyword evidence="2" id="KW-0479">Metal-binding</keyword>
<dbReference type="Pfam" id="PF00884">
    <property type="entry name" value="Sulfatase"/>
    <property type="match status" value="1"/>
</dbReference>
<dbReference type="Gene3D" id="3.40.720.10">
    <property type="entry name" value="Alkaline Phosphatase, subunit A"/>
    <property type="match status" value="1"/>
</dbReference>
<dbReference type="EMBL" id="VXLD01000005">
    <property type="protein sequence ID" value="KAB1855117.1"/>
    <property type="molecule type" value="Genomic_DNA"/>
</dbReference>
<protein>
    <submittedName>
        <fullName evidence="6">Arylsulfatase</fullName>
    </submittedName>
</protein>
<keyword evidence="4" id="KW-0106">Calcium</keyword>
<dbReference type="PROSITE" id="PS00523">
    <property type="entry name" value="SULFATASE_1"/>
    <property type="match status" value="1"/>
</dbReference>
<gene>
    <name evidence="6" type="ORF">F4W09_09865</name>
</gene>
<accession>A0A5N4W9X5</accession>
<dbReference type="Proteomes" id="UP000325788">
    <property type="component" value="Unassembled WGS sequence"/>
</dbReference>
<name>A0A5N4W9X5_9GAMM</name>
<evidence type="ECO:0000259" key="5">
    <source>
        <dbReference type="Pfam" id="PF00884"/>
    </source>
</evidence>
<dbReference type="Gene3D" id="3.30.1120.10">
    <property type="match status" value="1"/>
</dbReference>
<evidence type="ECO:0000256" key="1">
    <source>
        <dbReference type="ARBA" id="ARBA00008779"/>
    </source>
</evidence>
<dbReference type="RefSeq" id="WP_151504672.1">
    <property type="nucleotide sequence ID" value="NZ_VXLD01000005.1"/>
</dbReference>
<dbReference type="CDD" id="cd16025">
    <property type="entry name" value="PAS_like"/>
    <property type="match status" value="1"/>
</dbReference>
<evidence type="ECO:0000313" key="7">
    <source>
        <dbReference type="Proteomes" id="UP000325788"/>
    </source>
</evidence>
<proteinExistence type="inferred from homology"/>
<keyword evidence="3" id="KW-0378">Hydrolase</keyword>
<evidence type="ECO:0000256" key="2">
    <source>
        <dbReference type="ARBA" id="ARBA00022723"/>
    </source>
</evidence>